<comment type="caution">
    <text evidence="1">The sequence shown here is derived from an EMBL/GenBank/DDBJ whole genome shotgun (WGS) entry which is preliminary data.</text>
</comment>
<accession>A0A9Q1BJ86</accession>
<dbReference type="SUPFAM" id="SSF56219">
    <property type="entry name" value="DNase I-like"/>
    <property type="match status" value="1"/>
</dbReference>
<dbReference type="OrthoDB" id="410381at2759"/>
<protein>
    <recommendedName>
        <fullName evidence="3">Endonuclease/exonuclease/phosphatase domain-containing protein</fullName>
    </recommendedName>
</protein>
<gene>
    <name evidence="1" type="ORF">HOLleu_32832</name>
</gene>
<proteinExistence type="predicted"/>
<dbReference type="AlphaFoldDB" id="A0A9Q1BJ86"/>
<evidence type="ECO:0000313" key="1">
    <source>
        <dbReference type="EMBL" id="KAJ8027633.1"/>
    </source>
</evidence>
<sequence>MTNPDVKEKFYEEFDTIITRFPHTDKLISLGDFNARVGSDPRKDILDAPLL</sequence>
<evidence type="ECO:0000313" key="2">
    <source>
        <dbReference type="Proteomes" id="UP001152320"/>
    </source>
</evidence>
<dbReference type="InterPro" id="IPR036691">
    <property type="entry name" value="Endo/exonu/phosph_ase_sf"/>
</dbReference>
<evidence type="ECO:0008006" key="3">
    <source>
        <dbReference type="Google" id="ProtNLM"/>
    </source>
</evidence>
<dbReference type="EMBL" id="JAIZAY010000016">
    <property type="protein sequence ID" value="KAJ8027633.1"/>
    <property type="molecule type" value="Genomic_DNA"/>
</dbReference>
<name>A0A9Q1BJ86_HOLLE</name>
<reference evidence="1" key="1">
    <citation type="submission" date="2021-10" db="EMBL/GenBank/DDBJ databases">
        <title>Tropical sea cucumber genome reveals ecological adaptation and Cuvierian tubules defense mechanism.</title>
        <authorList>
            <person name="Chen T."/>
        </authorList>
    </citation>
    <scope>NUCLEOTIDE SEQUENCE</scope>
    <source>
        <strain evidence="1">Nanhai2018</strain>
        <tissue evidence="1">Muscle</tissue>
    </source>
</reference>
<organism evidence="1 2">
    <name type="scientific">Holothuria leucospilota</name>
    <name type="common">Black long sea cucumber</name>
    <name type="synonym">Mertensiothuria leucospilota</name>
    <dbReference type="NCBI Taxonomy" id="206669"/>
    <lineage>
        <taxon>Eukaryota</taxon>
        <taxon>Metazoa</taxon>
        <taxon>Echinodermata</taxon>
        <taxon>Eleutherozoa</taxon>
        <taxon>Echinozoa</taxon>
        <taxon>Holothuroidea</taxon>
        <taxon>Aspidochirotacea</taxon>
        <taxon>Aspidochirotida</taxon>
        <taxon>Holothuriidae</taxon>
        <taxon>Holothuria</taxon>
    </lineage>
</organism>
<keyword evidence="2" id="KW-1185">Reference proteome</keyword>
<dbReference type="Proteomes" id="UP001152320">
    <property type="component" value="Chromosome 16"/>
</dbReference>